<dbReference type="AlphaFoldDB" id="A0AAV1RKG0"/>
<dbReference type="Proteomes" id="UP001314170">
    <property type="component" value="Unassembled WGS sequence"/>
</dbReference>
<evidence type="ECO:0000313" key="2">
    <source>
        <dbReference type="EMBL" id="CAK7336218.1"/>
    </source>
</evidence>
<evidence type="ECO:0000256" key="1">
    <source>
        <dbReference type="SAM" id="MobiDB-lite"/>
    </source>
</evidence>
<comment type="caution">
    <text evidence="2">The sequence shown here is derived from an EMBL/GenBank/DDBJ whole genome shotgun (WGS) entry which is preliminary data.</text>
</comment>
<organism evidence="2 3">
    <name type="scientific">Dovyalis caffra</name>
    <dbReference type="NCBI Taxonomy" id="77055"/>
    <lineage>
        <taxon>Eukaryota</taxon>
        <taxon>Viridiplantae</taxon>
        <taxon>Streptophyta</taxon>
        <taxon>Embryophyta</taxon>
        <taxon>Tracheophyta</taxon>
        <taxon>Spermatophyta</taxon>
        <taxon>Magnoliopsida</taxon>
        <taxon>eudicotyledons</taxon>
        <taxon>Gunneridae</taxon>
        <taxon>Pentapetalae</taxon>
        <taxon>rosids</taxon>
        <taxon>fabids</taxon>
        <taxon>Malpighiales</taxon>
        <taxon>Salicaceae</taxon>
        <taxon>Flacourtieae</taxon>
        <taxon>Dovyalis</taxon>
    </lineage>
</organism>
<feature type="compositionally biased region" description="Basic and acidic residues" evidence="1">
    <location>
        <begin position="35"/>
        <end position="44"/>
    </location>
</feature>
<sequence length="112" mass="13147">MEKYEAIKKMLRRVITCKQLREEPEAHNQAKRRKNNELDYEKKQMQTKKINRILNRYKLTSYIRSITSKGIGEGGENEKGQENKAKGRQEPVDQTTNKFPTGINREDGKKHA</sequence>
<feature type="compositionally biased region" description="Basic and acidic residues" evidence="1">
    <location>
        <begin position="76"/>
        <end position="91"/>
    </location>
</feature>
<reference evidence="2 3" key="1">
    <citation type="submission" date="2024-01" db="EMBL/GenBank/DDBJ databases">
        <authorList>
            <person name="Waweru B."/>
        </authorList>
    </citation>
    <scope>NUCLEOTIDE SEQUENCE [LARGE SCALE GENOMIC DNA]</scope>
</reference>
<proteinExistence type="predicted"/>
<gene>
    <name evidence="2" type="ORF">DCAF_LOCUS11225</name>
</gene>
<name>A0AAV1RKG0_9ROSI</name>
<accession>A0AAV1RKG0</accession>
<protein>
    <submittedName>
        <fullName evidence="2">Uncharacterized protein</fullName>
    </submittedName>
</protein>
<keyword evidence="3" id="KW-1185">Reference proteome</keyword>
<dbReference type="EMBL" id="CAWUPB010000994">
    <property type="protein sequence ID" value="CAK7336218.1"/>
    <property type="molecule type" value="Genomic_DNA"/>
</dbReference>
<evidence type="ECO:0000313" key="3">
    <source>
        <dbReference type="Proteomes" id="UP001314170"/>
    </source>
</evidence>
<feature type="region of interest" description="Disordered" evidence="1">
    <location>
        <begin position="66"/>
        <end position="112"/>
    </location>
</feature>
<feature type="region of interest" description="Disordered" evidence="1">
    <location>
        <begin position="21"/>
        <end position="44"/>
    </location>
</feature>